<dbReference type="InterPro" id="IPR006652">
    <property type="entry name" value="Kelch_1"/>
</dbReference>
<evidence type="ECO:0000259" key="4">
    <source>
        <dbReference type="PROSITE" id="PS50097"/>
    </source>
</evidence>
<dbReference type="SUPFAM" id="SSF54695">
    <property type="entry name" value="POZ domain"/>
    <property type="match status" value="2"/>
</dbReference>
<dbReference type="OrthoDB" id="45365at2759"/>
<dbReference type="InterPro" id="IPR000210">
    <property type="entry name" value="BTB/POZ_dom"/>
</dbReference>
<dbReference type="Pfam" id="PF00651">
    <property type="entry name" value="BTB"/>
    <property type="match status" value="1"/>
</dbReference>
<protein>
    <submittedName>
        <fullName evidence="5">Kelch-like protein 33</fullName>
    </submittedName>
</protein>
<comment type="caution">
    <text evidence="5">The sequence shown here is derived from an EMBL/GenBank/DDBJ whole genome shotgun (WGS) entry which is preliminary data.</text>
</comment>
<dbReference type="Gene3D" id="3.30.710.10">
    <property type="entry name" value="Potassium Channel Kv1.1, Chain A"/>
    <property type="match status" value="2"/>
</dbReference>
<dbReference type="PANTHER" id="PTHR45632:SF14">
    <property type="entry name" value="KELCH-LIKE PROTEIN 33"/>
    <property type="match status" value="1"/>
</dbReference>
<gene>
    <name evidence="5" type="ORF">DPX16_9047</name>
</gene>
<dbReference type="Proteomes" id="UP000281406">
    <property type="component" value="Unassembled WGS sequence"/>
</dbReference>
<keyword evidence="2" id="KW-0677">Repeat</keyword>
<dbReference type="PROSITE" id="PS50097">
    <property type="entry name" value="BTB"/>
    <property type="match status" value="2"/>
</dbReference>
<evidence type="ECO:0000256" key="1">
    <source>
        <dbReference type="ARBA" id="ARBA00022441"/>
    </source>
</evidence>
<dbReference type="FunFam" id="1.25.40.420:FF:000001">
    <property type="entry name" value="Kelch-like family member 12"/>
    <property type="match status" value="1"/>
</dbReference>
<dbReference type="InterPro" id="IPR011705">
    <property type="entry name" value="BACK"/>
</dbReference>
<sequence length="1005" mass="114117">MEFTRRYLPMEWEERWRREKERRKRMIEEGGEKFEEENKKLKWIMSYNDTRIGMKERAVKDNKSDNMEEDELLQSYHRQSYPSEIFQTLGDMKMENLLTDLILSTEDGLSFHVHSLVLAAVSSLIQQKLQERDGNEKEISLRLCPEVHGSGLAAVVEFAYTGAISNLNKDNMLQIQTAALSLGAPRVLELFKEEEDGGNKEEKLSAEKQMKVGLQSMKDLWTKRVGCDVELVAEGRVFHAHRVLLSASSDYFRGMFTSGMKESQQESVSLLLIGATELEALLHCAYSGTLVLGWGCVFELTCTSLQFQFQPAISLCMKFLEQEVDVHNCLDVASFAEAYGMAELMELAEDFVLRHFQEVSATPKFQDLPAEKLLAFLRCDALSTPSELAVFRAVVTWVEADPAERLQQAEELMRAVRFPFMTFREFQEVRAVNLSMECSGEVEVELYKSALKEFGFGISDRIVQQRVRHPKDTLVLVGGDQLNSDMDQRLPSKQLWFANSLRSGIGLVKEIEWRMLGEMPDQARFRHGVEVHNGQLYVAGGCYFYAKYDVMKSVYRYDPVQDHWKRLADLLELRSNFTLMVRGDTLYAVGGDKDLNTNLDSVEKYSLETDSWSFTHPLDQALSGHAATVWGGEIFISGGFNCKYQCLLSMFLYHPVRGTTYLADMTHDRAQHCMESMRNHFYVAGGVCNLRKYYTNQLVCEMYDPMHDTWTVFTPLPIPHVGAASAVLEERMYILGGYCQEDYSEARRTHRYDPVTQRWDSMGKMSAQAEPQEGLLQKALPRPLKASGTNFSEEKVVPLRECGQRTERNPGQSLEGNEVTLNATREADLLGNRLQTQRCLQSITHLTLASSPSRLSGLRPKSEWLGVFPCPPDLKRGDQKGMESYGSCNIHGQKETAPFLTRSQGSCSLPKSASQKYSSFTYTAARRSLPDAMTSNTNVIAIRQLILVSPEGVEREYNFLKLPNELTCEPYDCSRRFASAQTGPESPVTDADTSRRVPNENRASR</sequence>
<dbReference type="Gene3D" id="2.120.10.80">
    <property type="entry name" value="Kelch-type beta propeller"/>
    <property type="match status" value="1"/>
</dbReference>
<dbReference type="Pfam" id="PF21536">
    <property type="entry name" value="BTB_KLHL33"/>
    <property type="match status" value="1"/>
</dbReference>
<dbReference type="SMART" id="SM00612">
    <property type="entry name" value="Kelch"/>
    <property type="match status" value="4"/>
</dbReference>
<evidence type="ECO:0000256" key="2">
    <source>
        <dbReference type="ARBA" id="ARBA00022737"/>
    </source>
</evidence>
<feature type="compositionally biased region" description="Basic and acidic residues" evidence="3">
    <location>
        <begin position="992"/>
        <end position="1005"/>
    </location>
</feature>
<feature type="domain" description="BTB" evidence="4">
    <location>
        <begin position="227"/>
        <end position="294"/>
    </location>
</feature>
<dbReference type="PANTHER" id="PTHR45632">
    <property type="entry name" value="LD33804P"/>
    <property type="match status" value="1"/>
</dbReference>
<dbReference type="Pfam" id="PF24981">
    <property type="entry name" value="Beta-prop_ATRN-LZTR1"/>
    <property type="match status" value="1"/>
</dbReference>
<dbReference type="SUPFAM" id="SSF117281">
    <property type="entry name" value="Kelch motif"/>
    <property type="match status" value="1"/>
</dbReference>
<evidence type="ECO:0000256" key="3">
    <source>
        <dbReference type="SAM" id="MobiDB-lite"/>
    </source>
</evidence>
<name>A0A3N0YJ95_ANAGA</name>
<dbReference type="InterPro" id="IPR056737">
    <property type="entry name" value="Beta-prop_ATRN-MKLN-like"/>
</dbReference>
<keyword evidence="1" id="KW-0880">Kelch repeat</keyword>
<proteinExistence type="predicted"/>
<accession>A0A3N0YJ95</accession>
<dbReference type="InterPro" id="IPR015915">
    <property type="entry name" value="Kelch-typ_b-propeller"/>
</dbReference>
<organism evidence="5 6">
    <name type="scientific">Anabarilius grahami</name>
    <name type="common">Kanglang fish</name>
    <name type="synonym">Barilius grahami</name>
    <dbReference type="NCBI Taxonomy" id="495550"/>
    <lineage>
        <taxon>Eukaryota</taxon>
        <taxon>Metazoa</taxon>
        <taxon>Chordata</taxon>
        <taxon>Craniata</taxon>
        <taxon>Vertebrata</taxon>
        <taxon>Euteleostomi</taxon>
        <taxon>Actinopterygii</taxon>
        <taxon>Neopterygii</taxon>
        <taxon>Teleostei</taxon>
        <taxon>Ostariophysi</taxon>
        <taxon>Cypriniformes</taxon>
        <taxon>Xenocyprididae</taxon>
        <taxon>Xenocypridinae</taxon>
        <taxon>Xenocypridinae incertae sedis</taxon>
        <taxon>Anabarilius</taxon>
    </lineage>
</organism>
<feature type="region of interest" description="Disordered" evidence="3">
    <location>
        <begin position="979"/>
        <end position="1005"/>
    </location>
</feature>
<dbReference type="Gene3D" id="1.25.40.420">
    <property type="match status" value="1"/>
</dbReference>
<evidence type="ECO:0000313" key="5">
    <source>
        <dbReference type="EMBL" id="ROL46312.1"/>
    </source>
</evidence>
<keyword evidence="6" id="KW-1185">Reference proteome</keyword>
<dbReference type="InterPro" id="IPR011333">
    <property type="entry name" value="SKP1/BTB/POZ_sf"/>
</dbReference>
<dbReference type="EMBL" id="RJVU01038599">
    <property type="protein sequence ID" value="ROL46312.1"/>
    <property type="molecule type" value="Genomic_DNA"/>
</dbReference>
<dbReference type="SMART" id="SM00225">
    <property type="entry name" value="BTB"/>
    <property type="match status" value="2"/>
</dbReference>
<evidence type="ECO:0000313" key="6">
    <source>
        <dbReference type="Proteomes" id="UP000281406"/>
    </source>
</evidence>
<dbReference type="AlphaFoldDB" id="A0A3N0YJ95"/>
<reference evidence="5 6" key="1">
    <citation type="submission" date="2018-10" db="EMBL/GenBank/DDBJ databases">
        <title>Genome assembly for a Yunnan-Guizhou Plateau 3E fish, Anabarilius grahami (Regan), and its evolutionary and genetic applications.</title>
        <authorList>
            <person name="Jiang W."/>
        </authorList>
    </citation>
    <scope>NUCLEOTIDE SEQUENCE [LARGE SCALE GENOMIC DNA]</scope>
    <source>
        <strain evidence="5">AG-KIZ</strain>
        <tissue evidence="5">Muscle</tissue>
    </source>
</reference>
<dbReference type="Pfam" id="PF07707">
    <property type="entry name" value="BACK"/>
    <property type="match status" value="1"/>
</dbReference>
<feature type="domain" description="BTB" evidence="4">
    <location>
        <begin position="99"/>
        <end position="168"/>
    </location>
</feature>
<dbReference type="SMART" id="SM00875">
    <property type="entry name" value="BACK"/>
    <property type="match status" value="1"/>
</dbReference>